<evidence type="ECO:0000256" key="1">
    <source>
        <dbReference type="ARBA" id="ARBA00004123"/>
    </source>
</evidence>
<comment type="subcellular location">
    <subcellularLocation>
        <location evidence="1">Nucleus</location>
    </subcellularLocation>
</comment>
<dbReference type="InParanoid" id="G0VAA6"/>
<organism evidence="4 5">
    <name type="scientific">Naumovozyma castellii</name>
    <name type="common">Yeast</name>
    <name type="synonym">Saccharomyces castellii</name>
    <dbReference type="NCBI Taxonomy" id="27288"/>
    <lineage>
        <taxon>Eukaryota</taxon>
        <taxon>Fungi</taxon>
        <taxon>Dikarya</taxon>
        <taxon>Ascomycota</taxon>
        <taxon>Saccharomycotina</taxon>
        <taxon>Saccharomycetes</taxon>
        <taxon>Saccharomycetales</taxon>
        <taxon>Saccharomycetaceae</taxon>
        <taxon>Naumovozyma</taxon>
    </lineage>
</organism>
<dbReference type="OMA" id="LVCRIKY"/>
<dbReference type="eggNOG" id="KOG2478">
    <property type="taxonomic scope" value="Eukaryota"/>
</dbReference>
<evidence type="ECO:0000256" key="3">
    <source>
        <dbReference type="ARBA" id="ARBA00023242"/>
    </source>
</evidence>
<comment type="similarity">
    <text evidence="2">Belongs to the PAF1 family.</text>
</comment>
<sequence length="393" mass="45366">MSKKQEYIAKIKYQNNLPPPLLPPKLLTYSFNPAEAVDSPQLLTSLYTKTNVTPLIKLNNDLGMPLDLIQIPGLLNNNDTKLLYGFDNINLHPEDRVLLRDPRVDRLTKTDISKVNFLRRTEYVSSTIASQQRNDDFNANNKRKLKELEMEQNETLSASQVVQKVENTFDSMTSEANDLTKLVHPIKKKLKAVKTWNLLPDTASMDQSYFTLRLVGSAALDKKERDKLALSTAIFRPVELEEDEWISMYTTDKKDSNILTNLVEKNIDDAKVLDDEVDHKTFKFKRLRDFDMKQVPQANPNTGAFGELAIVLNNEKGIAYYKPLRPRIELRRRRVNDVIKPLVREHNIDQINISLRNPTPQEANIRDRLRMKFDPINFSTVDEEDLEKDGEEV</sequence>
<dbReference type="PANTHER" id="PTHR23188">
    <property type="entry name" value="RNA POLYMERASE II-ASSOCIATED FACTOR 1 HOMOLOG"/>
    <property type="match status" value="1"/>
</dbReference>
<reference key="2">
    <citation type="submission" date="2011-08" db="EMBL/GenBank/DDBJ databases">
        <title>Genome sequence of Naumovozyma castellii.</title>
        <authorList>
            <person name="Gordon J.L."/>
            <person name="Armisen D."/>
            <person name="Proux-Wera E."/>
            <person name="OhEigeartaigh S.S."/>
            <person name="Byrne K.P."/>
            <person name="Wolfe K.H."/>
        </authorList>
    </citation>
    <scope>NUCLEOTIDE SEQUENCE</scope>
    <source>
        <strain>Type strain:CBS 4309</strain>
    </source>
</reference>
<dbReference type="InterPro" id="IPR007133">
    <property type="entry name" value="RNA_pol_II-assoc_Paf1"/>
</dbReference>
<proteinExistence type="inferred from homology"/>
<dbReference type="Pfam" id="PF03985">
    <property type="entry name" value="Paf1"/>
    <property type="match status" value="1"/>
</dbReference>
<evidence type="ECO:0000313" key="5">
    <source>
        <dbReference type="Proteomes" id="UP000001640"/>
    </source>
</evidence>
<dbReference type="HOGENOM" id="CLU_021991_3_1_1"/>
<gene>
    <name evidence="4" type="primary">NCAS0B07520</name>
    <name evidence="4" type="ordered locus">NCAS_0B07520</name>
</gene>
<dbReference type="RefSeq" id="XP_003675207.1">
    <property type="nucleotide sequence ID" value="XM_003675159.1"/>
</dbReference>
<dbReference type="STRING" id="1064592.G0VAA6"/>
<dbReference type="Proteomes" id="UP000001640">
    <property type="component" value="Chromosome 2"/>
</dbReference>
<name>G0VAA6_NAUCA</name>
<dbReference type="OrthoDB" id="10260285at2759"/>
<dbReference type="GO" id="GO:0006368">
    <property type="term" value="P:transcription elongation by RNA polymerase II"/>
    <property type="evidence" value="ECO:0007669"/>
    <property type="project" value="InterPro"/>
</dbReference>
<dbReference type="GeneID" id="96902393"/>
<dbReference type="GO" id="GO:0003682">
    <property type="term" value="F:chromatin binding"/>
    <property type="evidence" value="ECO:0007669"/>
    <property type="project" value="TreeGrafter"/>
</dbReference>
<keyword evidence="3" id="KW-0539">Nucleus</keyword>
<accession>G0VAA6</accession>
<dbReference type="AlphaFoldDB" id="G0VAA6"/>
<dbReference type="KEGG" id="ncs:NCAS_0B07520"/>
<evidence type="ECO:0000256" key="2">
    <source>
        <dbReference type="ARBA" id="ARBA00007560"/>
    </source>
</evidence>
<dbReference type="EMBL" id="HE576753">
    <property type="protein sequence ID" value="CCC68836.1"/>
    <property type="molecule type" value="Genomic_DNA"/>
</dbReference>
<dbReference type="GO" id="GO:0016593">
    <property type="term" value="C:Cdc73/Paf1 complex"/>
    <property type="evidence" value="ECO:0007669"/>
    <property type="project" value="InterPro"/>
</dbReference>
<protein>
    <submittedName>
        <fullName evidence="4">Uncharacterized protein</fullName>
    </submittedName>
</protein>
<dbReference type="FunCoup" id="G0VAA6">
    <property type="interactions" value="381"/>
</dbReference>
<evidence type="ECO:0000313" key="4">
    <source>
        <dbReference type="EMBL" id="CCC68836.1"/>
    </source>
</evidence>
<reference evidence="4 5" key="1">
    <citation type="journal article" date="2011" name="Proc. Natl. Acad. Sci. U.S.A.">
        <title>Evolutionary erosion of yeast sex chromosomes by mating-type switching accidents.</title>
        <authorList>
            <person name="Gordon J.L."/>
            <person name="Armisen D."/>
            <person name="Proux-Wera E."/>
            <person name="Oheigeartaigh S.S."/>
            <person name="Byrne K.P."/>
            <person name="Wolfe K.H."/>
        </authorList>
    </citation>
    <scope>NUCLEOTIDE SEQUENCE [LARGE SCALE GENOMIC DNA]</scope>
    <source>
        <strain evidence="5">ATCC 76901 / BCRC 22586 / CBS 4309 / NBRC 1992 / NRRL Y-12630</strain>
    </source>
</reference>
<keyword evidence="5" id="KW-1185">Reference proteome</keyword>
<dbReference type="GO" id="GO:0000993">
    <property type="term" value="F:RNA polymerase II complex binding"/>
    <property type="evidence" value="ECO:0007669"/>
    <property type="project" value="TreeGrafter"/>
</dbReference>
<dbReference type="PANTHER" id="PTHR23188:SF12">
    <property type="entry name" value="RNA POLYMERASE II-ASSOCIATED FACTOR 1 HOMOLOG"/>
    <property type="match status" value="1"/>
</dbReference>